<evidence type="ECO:0000256" key="1">
    <source>
        <dbReference type="SAM" id="MobiDB-lite"/>
    </source>
</evidence>
<protein>
    <submittedName>
        <fullName evidence="2">Uncharacterized protein</fullName>
    </submittedName>
</protein>
<gene>
    <name evidence="2" type="ORF">M427DRAFT_44182</name>
</gene>
<feature type="compositionally biased region" description="Polar residues" evidence="1">
    <location>
        <begin position="37"/>
        <end position="51"/>
    </location>
</feature>
<feature type="compositionally biased region" description="Polar residues" evidence="1">
    <location>
        <begin position="59"/>
        <end position="72"/>
    </location>
</feature>
<dbReference type="EMBL" id="KQ965758">
    <property type="protein sequence ID" value="KXS16059.1"/>
    <property type="molecule type" value="Genomic_DNA"/>
</dbReference>
<organism evidence="2 3">
    <name type="scientific">Gonapodya prolifera (strain JEL478)</name>
    <name type="common">Monoblepharis prolifera</name>
    <dbReference type="NCBI Taxonomy" id="1344416"/>
    <lineage>
        <taxon>Eukaryota</taxon>
        <taxon>Fungi</taxon>
        <taxon>Fungi incertae sedis</taxon>
        <taxon>Chytridiomycota</taxon>
        <taxon>Chytridiomycota incertae sedis</taxon>
        <taxon>Monoblepharidomycetes</taxon>
        <taxon>Monoblepharidales</taxon>
        <taxon>Gonapodyaceae</taxon>
        <taxon>Gonapodya</taxon>
    </lineage>
</organism>
<sequence>MGTCLRPLDYPSWSVFQCRQVLVGERKREDYLVKPQSELSNSSAPNVTTHTGRPERQAWPTTHRNARTTALQLSPPGRVDDPSESPMTPSRPILPGGSNSAGVGNRGAGQQGCTSAAVSLYLRHSAAVQWVEQEPMPPQGGLGKTYAETFGKTREVAPSPTSEELSSEMFHQLAFGMLNAAFARGEKMKTGDQAGPTEHGAAP</sequence>
<evidence type="ECO:0000313" key="2">
    <source>
        <dbReference type="EMBL" id="KXS16059.1"/>
    </source>
</evidence>
<accession>A0A139AH82</accession>
<dbReference type="AlphaFoldDB" id="A0A139AH82"/>
<proteinExistence type="predicted"/>
<name>A0A139AH82_GONPJ</name>
<dbReference type="Proteomes" id="UP000070544">
    <property type="component" value="Unassembled WGS sequence"/>
</dbReference>
<evidence type="ECO:0000313" key="3">
    <source>
        <dbReference type="Proteomes" id="UP000070544"/>
    </source>
</evidence>
<reference evidence="2 3" key="1">
    <citation type="journal article" date="2015" name="Genome Biol. Evol.">
        <title>Phylogenomic analyses indicate that early fungi evolved digesting cell walls of algal ancestors of land plants.</title>
        <authorList>
            <person name="Chang Y."/>
            <person name="Wang S."/>
            <person name="Sekimoto S."/>
            <person name="Aerts A.L."/>
            <person name="Choi C."/>
            <person name="Clum A."/>
            <person name="LaButti K.M."/>
            <person name="Lindquist E.A."/>
            <person name="Yee Ngan C."/>
            <person name="Ohm R.A."/>
            <person name="Salamov A.A."/>
            <person name="Grigoriev I.V."/>
            <person name="Spatafora J.W."/>
            <person name="Berbee M.L."/>
        </authorList>
    </citation>
    <scope>NUCLEOTIDE SEQUENCE [LARGE SCALE GENOMIC DNA]</scope>
    <source>
        <strain evidence="2 3">JEL478</strain>
    </source>
</reference>
<keyword evidence="3" id="KW-1185">Reference proteome</keyword>
<feature type="region of interest" description="Disordered" evidence="1">
    <location>
        <begin position="32"/>
        <end position="110"/>
    </location>
</feature>